<dbReference type="RefSeq" id="WP_064593695.1">
    <property type="nucleotide sequence ID" value="NZ_CP134782.1"/>
</dbReference>
<evidence type="ECO:0008006" key="4">
    <source>
        <dbReference type="Google" id="ProtNLM"/>
    </source>
</evidence>
<reference evidence="3" key="1">
    <citation type="submission" date="2016-05" db="EMBL/GenBank/DDBJ databases">
        <authorList>
            <person name="Behera P."/>
            <person name="Vaishampayan P."/>
            <person name="Singh N."/>
            <person name="Raina V."/>
            <person name="Suar M."/>
            <person name="Pattnaik A."/>
            <person name="Rastogi G."/>
        </authorList>
    </citation>
    <scope>NUCLEOTIDE SEQUENCE [LARGE SCALE GENOMIC DNA]</scope>
    <source>
        <strain evidence="3">MP23</strain>
    </source>
</reference>
<dbReference type="Proteomes" id="UP000078225">
    <property type="component" value="Unassembled WGS sequence"/>
</dbReference>
<dbReference type="AlphaFoldDB" id="A0A1B7L7D9"/>
<evidence type="ECO:0000313" key="2">
    <source>
        <dbReference type="EMBL" id="OAT78309.1"/>
    </source>
</evidence>
<name>A0A1B7L7D9_9ENTR</name>
<accession>A0A1B7L7D9</accession>
<evidence type="ECO:0000313" key="3">
    <source>
        <dbReference type="Proteomes" id="UP000078225"/>
    </source>
</evidence>
<protein>
    <recommendedName>
        <fullName evidence="4">DUF2526 domain-containing protein</fullName>
    </recommendedName>
</protein>
<dbReference type="EMBL" id="LYRP01000001">
    <property type="protein sequence ID" value="OAT78309.1"/>
    <property type="molecule type" value="Genomic_DNA"/>
</dbReference>
<sequence length="85" mass="9941">MSNQETIIAQVDEAIRSNQIIPMNELLVELSNNGELTREFRYEQQQRLRITIAHHGQRHKEDQGTHDERSMHLREGGEIPVNKQP</sequence>
<gene>
    <name evidence="2" type="ORF">A9B99_00810</name>
</gene>
<comment type="caution">
    <text evidence="2">The sequence shown here is derived from an EMBL/GenBank/DDBJ whole genome shotgun (WGS) entry which is preliminary data.</text>
</comment>
<dbReference type="OrthoDB" id="6540008at2"/>
<feature type="compositionally biased region" description="Basic and acidic residues" evidence="1">
    <location>
        <begin position="59"/>
        <end position="77"/>
    </location>
</feature>
<keyword evidence="3" id="KW-1185">Reference proteome</keyword>
<dbReference type="InterPro" id="IPR019671">
    <property type="entry name" value="DUF2526"/>
</dbReference>
<dbReference type="Pfam" id="PF10735">
    <property type="entry name" value="DUF2526"/>
    <property type="match status" value="1"/>
</dbReference>
<evidence type="ECO:0000256" key="1">
    <source>
        <dbReference type="SAM" id="MobiDB-lite"/>
    </source>
</evidence>
<organism evidence="2 3">
    <name type="scientific">Mangrovibacter phragmitis</name>
    <dbReference type="NCBI Taxonomy" id="1691903"/>
    <lineage>
        <taxon>Bacteria</taxon>
        <taxon>Pseudomonadati</taxon>
        <taxon>Pseudomonadota</taxon>
        <taxon>Gammaproteobacteria</taxon>
        <taxon>Enterobacterales</taxon>
        <taxon>Enterobacteriaceae</taxon>
        <taxon>Mangrovibacter</taxon>
    </lineage>
</organism>
<feature type="region of interest" description="Disordered" evidence="1">
    <location>
        <begin position="54"/>
        <end position="85"/>
    </location>
</feature>
<dbReference type="STRING" id="1691903.A9B99_00810"/>
<proteinExistence type="predicted"/>